<dbReference type="NCBIfam" id="NF038402">
    <property type="entry name" value="TroA_like"/>
    <property type="match status" value="1"/>
</dbReference>
<evidence type="ECO:0000313" key="3">
    <source>
        <dbReference type="EMBL" id="GAI57232.1"/>
    </source>
</evidence>
<dbReference type="PANTHER" id="PTHR30535">
    <property type="entry name" value="VITAMIN B12-BINDING PROTEIN"/>
    <property type="match status" value="1"/>
</dbReference>
<protein>
    <recommendedName>
        <fullName evidence="2">Fe/B12 periplasmic-binding domain-containing protein</fullName>
    </recommendedName>
</protein>
<feature type="non-terminal residue" evidence="3">
    <location>
        <position position="184"/>
    </location>
</feature>
<evidence type="ECO:0000259" key="2">
    <source>
        <dbReference type="PROSITE" id="PS50983"/>
    </source>
</evidence>
<dbReference type="InterPro" id="IPR050902">
    <property type="entry name" value="ABC_Transporter_SBP"/>
</dbReference>
<reference evidence="3" key="1">
    <citation type="journal article" date="2014" name="Front. Microbiol.">
        <title>High frequency of phylogenetically diverse reductive dehalogenase-homologous genes in deep subseafloor sedimentary metagenomes.</title>
        <authorList>
            <person name="Kawai M."/>
            <person name="Futagami T."/>
            <person name="Toyoda A."/>
            <person name="Takaki Y."/>
            <person name="Nishi S."/>
            <person name="Hori S."/>
            <person name="Arai W."/>
            <person name="Tsubouchi T."/>
            <person name="Morono Y."/>
            <person name="Uchiyama I."/>
            <person name="Ito T."/>
            <person name="Fujiyama A."/>
            <person name="Inagaki F."/>
            <person name="Takami H."/>
        </authorList>
    </citation>
    <scope>NUCLEOTIDE SEQUENCE</scope>
    <source>
        <strain evidence="3">Expedition CK06-06</strain>
    </source>
</reference>
<evidence type="ECO:0000256" key="1">
    <source>
        <dbReference type="ARBA" id="ARBA00022729"/>
    </source>
</evidence>
<organism evidence="3">
    <name type="scientific">marine sediment metagenome</name>
    <dbReference type="NCBI Taxonomy" id="412755"/>
    <lineage>
        <taxon>unclassified sequences</taxon>
        <taxon>metagenomes</taxon>
        <taxon>ecological metagenomes</taxon>
    </lineage>
</organism>
<dbReference type="Pfam" id="PF01497">
    <property type="entry name" value="Peripla_BP_2"/>
    <property type="match status" value="1"/>
</dbReference>
<dbReference type="InterPro" id="IPR054828">
    <property type="entry name" value="Vit_B12_bind_prot"/>
</dbReference>
<dbReference type="GO" id="GO:0071281">
    <property type="term" value="P:cellular response to iron ion"/>
    <property type="evidence" value="ECO:0007669"/>
    <property type="project" value="TreeGrafter"/>
</dbReference>
<comment type="caution">
    <text evidence="3">The sequence shown here is derived from an EMBL/GenBank/DDBJ whole genome shotgun (WGS) entry which is preliminary data.</text>
</comment>
<accession>X1PLT4</accession>
<dbReference type="InterPro" id="IPR002491">
    <property type="entry name" value="ABC_transptr_periplasmic_BD"/>
</dbReference>
<name>X1PLT4_9ZZZZ</name>
<gene>
    <name evidence="3" type="ORF">S06H3_53535</name>
</gene>
<dbReference type="SUPFAM" id="SSF53807">
    <property type="entry name" value="Helical backbone' metal receptor"/>
    <property type="match status" value="1"/>
</dbReference>
<feature type="domain" description="Fe/B12 periplasmic-binding" evidence="2">
    <location>
        <begin position="5"/>
        <end position="184"/>
    </location>
</feature>
<dbReference type="PANTHER" id="PTHR30535:SF34">
    <property type="entry name" value="MOLYBDATE-BINDING PROTEIN MOLA"/>
    <property type="match status" value="1"/>
</dbReference>
<keyword evidence="1" id="KW-0732">Signal</keyword>
<sequence length="184" mass="19966">MKIQRIVSLAPSNTEIVFALREGSKLVAVSGCCNYPPEVNLIEKIGGFSTPDIEKIISLSPDLVLATDIDLRKGAVSKLRAKGIATYVVKAKTVLDVPSAISFVGKLIGCQKKALPLAKKIEEKIKKISQKTKDLNTKSRVCYICSHNPLCIALKSCTINKLIEVAGGVIFSRDIDKNNIDDLL</sequence>
<dbReference type="AlphaFoldDB" id="X1PLT4"/>
<dbReference type="EMBL" id="BARV01034136">
    <property type="protein sequence ID" value="GAI57232.1"/>
    <property type="molecule type" value="Genomic_DNA"/>
</dbReference>
<dbReference type="PROSITE" id="PS50983">
    <property type="entry name" value="FE_B12_PBP"/>
    <property type="match status" value="1"/>
</dbReference>
<proteinExistence type="predicted"/>
<dbReference type="Gene3D" id="3.40.50.1980">
    <property type="entry name" value="Nitrogenase molybdenum iron protein domain"/>
    <property type="match status" value="2"/>
</dbReference>